<name>A0A6J5LC84_9CAUD</name>
<evidence type="ECO:0000313" key="1">
    <source>
        <dbReference type="EMBL" id="CAB4130776.1"/>
    </source>
</evidence>
<protein>
    <submittedName>
        <fullName evidence="1">Uncharacterized protein</fullName>
    </submittedName>
</protein>
<proteinExistence type="predicted"/>
<gene>
    <name evidence="1" type="ORF">UFOVP129_23</name>
</gene>
<dbReference type="EMBL" id="LR796245">
    <property type="protein sequence ID" value="CAB4130776.1"/>
    <property type="molecule type" value="Genomic_DNA"/>
</dbReference>
<sequence length="100" mass="11118">MAVRYDIQLNNNDAIINNNDLVFGESDTQHIADTINSCPGWWKENPTNGVAIMGFLKLKGNGQEVARKTKIQLQIDGYNSRPIITFDSNGKLNLDPNVSI</sequence>
<accession>A0A6J5LC84</accession>
<organism evidence="1">
    <name type="scientific">uncultured Caudovirales phage</name>
    <dbReference type="NCBI Taxonomy" id="2100421"/>
    <lineage>
        <taxon>Viruses</taxon>
        <taxon>Duplodnaviria</taxon>
        <taxon>Heunggongvirae</taxon>
        <taxon>Uroviricota</taxon>
        <taxon>Caudoviricetes</taxon>
        <taxon>Peduoviridae</taxon>
        <taxon>Maltschvirus</taxon>
        <taxon>Maltschvirus maltsch</taxon>
    </lineage>
</organism>
<reference evidence="1" key="1">
    <citation type="submission" date="2020-04" db="EMBL/GenBank/DDBJ databases">
        <authorList>
            <person name="Chiriac C."/>
            <person name="Salcher M."/>
            <person name="Ghai R."/>
            <person name="Kavagutti S V."/>
        </authorList>
    </citation>
    <scope>NUCLEOTIDE SEQUENCE</scope>
</reference>